<feature type="transmembrane region" description="Helical" evidence="13">
    <location>
        <begin position="554"/>
        <end position="573"/>
    </location>
</feature>
<protein>
    <recommendedName>
        <fullName evidence="13">Hexosyltransferase</fullName>
        <ecNumber evidence="13">2.4.1.-</ecNumber>
    </recommendedName>
</protein>
<comment type="similarity">
    <text evidence="4">Belongs to the psbW family.</text>
</comment>
<dbReference type="ExpressionAtlas" id="A0A2K3NPF7">
    <property type="expression patterns" value="baseline"/>
</dbReference>
<dbReference type="UniPathway" id="UPA00845"/>
<dbReference type="SUPFAM" id="SSF53448">
    <property type="entry name" value="Nucleotide-diphospho-sugar transferases"/>
    <property type="match status" value="1"/>
</dbReference>
<keyword evidence="7" id="KW-0934">Plastid</keyword>
<evidence type="ECO:0000256" key="14">
    <source>
        <dbReference type="SAM" id="MobiDB-lite"/>
    </source>
</evidence>
<evidence type="ECO:0000256" key="4">
    <source>
        <dbReference type="ARBA" id="ARBA00010395"/>
    </source>
</evidence>
<dbReference type="InterPro" id="IPR002495">
    <property type="entry name" value="Glyco_trans_8"/>
</dbReference>
<dbReference type="InterPro" id="IPR029044">
    <property type="entry name" value="Nucleotide-diphossugar_trans"/>
</dbReference>
<keyword evidence="13" id="KW-0333">Golgi apparatus</keyword>
<keyword evidence="10" id="KW-0793">Thylakoid</keyword>
<dbReference type="Pfam" id="PF07123">
    <property type="entry name" value="PsbW"/>
    <property type="match status" value="1"/>
</dbReference>
<reference evidence="15 16" key="1">
    <citation type="journal article" date="2014" name="Am. J. Bot.">
        <title>Genome assembly and annotation for red clover (Trifolium pratense; Fabaceae).</title>
        <authorList>
            <person name="Istvanek J."/>
            <person name="Jaros M."/>
            <person name="Krenek A."/>
            <person name="Repkova J."/>
        </authorList>
    </citation>
    <scope>NUCLEOTIDE SEQUENCE [LARGE SCALE GENOMIC DNA]</scope>
    <source>
        <strain evidence="16">cv. Tatra</strain>
        <tissue evidence="15">Young leaves</tissue>
    </source>
</reference>
<evidence type="ECO:0000313" key="15">
    <source>
        <dbReference type="EMBL" id="PNY04910.1"/>
    </source>
</evidence>
<keyword evidence="13" id="KW-0961">Cell wall biogenesis/degradation</keyword>
<comment type="caution">
    <text evidence="15">The sequence shown here is derived from an EMBL/GenBank/DDBJ whole genome shotgun (WGS) entry which is preliminary data.</text>
</comment>
<dbReference type="GO" id="GO:0071555">
    <property type="term" value="P:cell wall organization"/>
    <property type="evidence" value="ECO:0007669"/>
    <property type="project" value="UniProtKB-KW"/>
</dbReference>
<gene>
    <name evidence="15" type="ORF">L195_g001342</name>
</gene>
<dbReference type="GO" id="GO:0000139">
    <property type="term" value="C:Golgi membrane"/>
    <property type="evidence" value="ECO:0007669"/>
    <property type="project" value="UniProtKB-SubCell"/>
</dbReference>
<evidence type="ECO:0000256" key="8">
    <source>
        <dbReference type="ARBA" id="ARBA00022676"/>
    </source>
</evidence>
<keyword evidence="9 15" id="KW-0808">Transferase</keyword>
<keyword evidence="13" id="KW-0812">Transmembrane</keyword>
<keyword evidence="5" id="KW-0150">Chloroplast</keyword>
<evidence type="ECO:0000256" key="3">
    <source>
        <dbReference type="ARBA" id="ARBA00006351"/>
    </source>
</evidence>
<keyword evidence="12" id="KW-0604">Photosystem II</keyword>
<dbReference type="GO" id="GO:0009535">
    <property type="term" value="C:chloroplast thylakoid membrane"/>
    <property type="evidence" value="ECO:0007669"/>
    <property type="project" value="UniProtKB-SubCell"/>
</dbReference>
<keyword evidence="11 13" id="KW-0472">Membrane</keyword>
<reference evidence="15 16" key="2">
    <citation type="journal article" date="2017" name="Front. Plant Sci.">
        <title>Gene Classification and Mining of Molecular Markers Useful in Red Clover (Trifolium pratense) Breeding.</title>
        <authorList>
            <person name="Istvanek J."/>
            <person name="Dluhosova J."/>
            <person name="Dluhos P."/>
            <person name="Patkova L."/>
            <person name="Nedelnik J."/>
            <person name="Repkova J."/>
        </authorList>
    </citation>
    <scope>NUCLEOTIDE SEQUENCE [LARGE SCALE GENOMIC DNA]</scope>
    <source>
        <strain evidence="16">cv. Tatra</strain>
        <tissue evidence="15">Young leaves</tissue>
    </source>
</reference>
<dbReference type="EC" id="2.4.1.-" evidence="13"/>
<dbReference type="InterPro" id="IPR009806">
    <property type="entry name" value="PSII_PsbW_class2"/>
</dbReference>
<accession>A0A2K3NPF7</accession>
<evidence type="ECO:0000256" key="5">
    <source>
        <dbReference type="ARBA" id="ARBA00022528"/>
    </source>
</evidence>
<evidence type="ECO:0000256" key="6">
    <source>
        <dbReference type="ARBA" id="ARBA00022531"/>
    </source>
</evidence>
<evidence type="ECO:0000256" key="9">
    <source>
        <dbReference type="ARBA" id="ARBA00022679"/>
    </source>
</evidence>
<dbReference type="STRING" id="57577.A0A2K3NPF7"/>
<keyword evidence="6" id="KW-0602">Photosynthesis</keyword>
<evidence type="ECO:0000256" key="11">
    <source>
        <dbReference type="ARBA" id="ARBA00023136"/>
    </source>
</evidence>
<dbReference type="GO" id="GO:0045489">
    <property type="term" value="P:pectin biosynthetic process"/>
    <property type="evidence" value="ECO:0007669"/>
    <property type="project" value="UniProtKB-UniPathway"/>
</dbReference>
<dbReference type="EMBL" id="ASHM01000540">
    <property type="protein sequence ID" value="PNY04910.1"/>
    <property type="molecule type" value="Genomic_DNA"/>
</dbReference>
<comment type="subcellular location">
    <subcellularLocation>
        <location evidence="13">Golgi apparatus membrane</location>
        <topology evidence="13">Single-pass type II membrane protein</topology>
    </subcellularLocation>
    <subcellularLocation>
        <location evidence="1">Plastid</location>
        <location evidence="1">Chloroplast thylakoid membrane</location>
        <topology evidence="1">Single-pass membrane protein</topology>
    </subcellularLocation>
</comment>
<dbReference type="Pfam" id="PF01501">
    <property type="entry name" value="Glyco_transf_8"/>
    <property type="match status" value="1"/>
</dbReference>
<evidence type="ECO:0000256" key="12">
    <source>
        <dbReference type="ARBA" id="ARBA00023276"/>
    </source>
</evidence>
<organism evidence="15 16">
    <name type="scientific">Trifolium pratense</name>
    <name type="common">Red clover</name>
    <dbReference type="NCBI Taxonomy" id="57577"/>
    <lineage>
        <taxon>Eukaryota</taxon>
        <taxon>Viridiplantae</taxon>
        <taxon>Streptophyta</taxon>
        <taxon>Embryophyta</taxon>
        <taxon>Tracheophyta</taxon>
        <taxon>Spermatophyta</taxon>
        <taxon>Magnoliopsida</taxon>
        <taxon>eudicotyledons</taxon>
        <taxon>Gunneridae</taxon>
        <taxon>Pentapetalae</taxon>
        <taxon>rosids</taxon>
        <taxon>fabids</taxon>
        <taxon>Fabales</taxon>
        <taxon>Fabaceae</taxon>
        <taxon>Papilionoideae</taxon>
        <taxon>50 kb inversion clade</taxon>
        <taxon>NPAAA clade</taxon>
        <taxon>Hologalegina</taxon>
        <taxon>IRL clade</taxon>
        <taxon>Trifolieae</taxon>
        <taxon>Trifolium</taxon>
    </lineage>
</organism>
<dbReference type="GO" id="GO:0015979">
    <property type="term" value="P:photosynthesis"/>
    <property type="evidence" value="ECO:0007669"/>
    <property type="project" value="UniProtKB-KW"/>
</dbReference>
<dbReference type="AlphaFoldDB" id="A0A2K3NPF7"/>
<evidence type="ECO:0000256" key="10">
    <source>
        <dbReference type="ARBA" id="ARBA00023078"/>
    </source>
</evidence>
<dbReference type="Pfam" id="PF25557">
    <property type="entry name" value="GAUT_1"/>
    <property type="match status" value="1"/>
</dbReference>
<feature type="compositionally biased region" description="Polar residues" evidence="14">
    <location>
        <begin position="1"/>
        <end position="11"/>
    </location>
</feature>
<keyword evidence="8 13" id="KW-0328">Glycosyltransferase</keyword>
<feature type="region of interest" description="Disordered" evidence="14">
    <location>
        <begin position="1"/>
        <end position="24"/>
    </location>
</feature>
<keyword evidence="13" id="KW-1133">Transmembrane helix</keyword>
<dbReference type="GO" id="GO:0009523">
    <property type="term" value="C:photosystem II"/>
    <property type="evidence" value="ECO:0007669"/>
    <property type="project" value="UniProtKB-KW"/>
</dbReference>
<dbReference type="Gene3D" id="3.90.550.10">
    <property type="entry name" value="Spore Coat Polysaccharide Biosynthesis Protein SpsA, Chain A"/>
    <property type="match status" value="1"/>
</dbReference>
<comment type="pathway">
    <text evidence="2 13">Glycan metabolism; pectin biosynthesis.</text>
</comment>
<name>A0A2K3NPF7_TRIPR</name>
<evidence type="ECO:0000313" key="16">
    <source>
        <dbReference type="Proteomes" id="UP000236291"/>
    </source>
</evidence>
<sequence>MKAKQSGLTVNQHRQVSRHQSRRVTNQTVMEIKDQIIRARAYLGFLPPSSNSHLVKELRLGIREMERAVGEATKGSDLSRSALQKMRHMGASLSKASRAFPDCAAMASKLRAMNHNAEEQVRSQQHEVTHLVHLAARTTPKGLHCLSMQLTADYFALRPEDRRLPNENKIHDPKLYHYAVFSDNILACGVVVNSTMSNSKEQEKLVFHIVTNSLNFPAISMWFILNPPGKAAIHIQNIDNFEWLSKYNTFKKQSSNDPRYTSELNYLRFYLPDIFPTLNKILLFDHDVVVQQDLSTLWNINMNGKVIAGVGTCQEGETSFRRMDMLINFSDPYIAERFDVNACTWAFGMNLFDLQQWRRHNLTGVYHKYLQRGSKKPLFNAGSLPLGWLTFYNKIMVLDRRWHILGLGYDSGIDKNKIEQAAVVHYDGIRKPWMDIGLGRYKSYWSNFMKTMASIITSTPTSSVLRTGLVQKQPLGVSFQNIVGLPAMTKVGRVRCSIEGKPDVQESRSNLGMGASLIAAISAATLSSPAAMALVDERLSTEGTGLPFGLSNNLLGWILFGVFGFIWALYFVYASSLDEDEDSGLSL</sequence>
<dbReference type="InterPro" id="IPR029993">
    <property type="entry name" value="GAUT"/>
</dbReference>
<proteinExistence type="inferred from homology"/>
<dbReference type="PANTHER" id="PTHR32116">
    <property type="entry name" value="GALACTURONOSYLTRANSFERASE 4-RELATED"/>
    <property type="match status" value="1"/>
</dbReference>
<dbReference type="Proteomes" id="UP000236291">
    <property type="component" value="Unassembled WGS sequence"/>
</dbReference>
<dbReference type="GO" id="GO:0047262">
    <property type="term" value="F:polygalacturonate 4-alpha-galacturonosyltransferase activity"/>
    <property type="evidence" value="ECO:0007669"/>
    <property type="project" value="InterPro"/>
</dbReference>
<evidence type="ECO:0000256" key="13">
    <source>
        <dbReference type="RuleBase" id="RU362027"/>
    </source>
</evidence>
<evidence type="ECO:0000256" key="2">
    <source>
        <dbReference type="ARBA" id="ARBA00004877"/>
    </source>
</evidence>
<dbReference type="PANTHER" id="PTHR32116:SF0">
    <property type="entry name" value="GALACTURONOSYLTRANSFERASE 6-RELATED"/>
    <property type="match status" value="1"/>
</dbReference>
<evidence type="ECO:0000256" key="1">
    <source>
        <dbReference type="ARBA" id="ARBA00004581"/>
    </source>
</evidence>
<evidence type="ECO:0000256" key="7">
    <source>
        <dbReference type="ARBA" id="ARBA00022640"/>
    </source>
</evidence>
<comment type="similarity">
    <text evidence="3 13">Belongs to the glycosyltransferase 8 family.</text>
</comment>